<proteinExistence type="predicted"/>
<dbReference type="PANTHER" id="PTHR32009">
    <property type="entry name" value="TMV RESISTANCE PROTEIN N-LIKE"/>
    <property type="match status" value="1"/>
</dbReference>
<evidence type="ECO:0000256" key="1">
    <source>
        <dbReference type="ARBA" id="ARBA00023027"/>
    </source>
</evidence>
<dbReference type="SMART" id="SM00255">
    <property type="entry name" value="TIR"/>
    <property type="match status" value="1"/>
</dbReference>
<evidence type="ECO:0000313" key="3">
    <source>
        <dbReference type="EMBL" id="KCW59174.1"/>
    </source>
</evidence>
<dbReference type="PROSITE" id="PS50104">
    <property type="entry name" value="TIR"/>
    <property type="match status" value="1"/>
</dbReference>
<keyword evidence="1" id="KW-0520">NAD</keyword>
<reference evidence="3" key="1">
    <citation type="submission" date="2013-07" db="EMBL/GenBank/DDBJ databases">
        <title>The genome of Eucalyptus grandis.</title>
        <authorList>
            <person name="Schmutz J."/>
            <person name="Hayes R."/>
            <person name="Myburg A."/>
            <person name="Tuskan G."/>
            <person name="Grattapaglia D."/>
            <person name="Rokhsar D.S."/>
        </authorList>
    </citation>
    <scope>NUCLEOTIDE SEQUENCE</scope>
    <source>
        <tissue evidence="3">Leaf extractions</tissue>
    </source>
</reference>
<dbReference type="EMBL" id="KK198760">
    <property type="protein sequence ID" value="KCW59174.1"/>
    <property type="molecule type" value="Genomic_DNA"/>
</dbReference>
<dbReference type="PANTHER" id="PTHR32009:SF138">
    <property type="entry name" value="DISEASE RESISTANCE PROTEIN (TIR-NBS-LRR CLASS)"/>
    <property type="match status" value="1"/>
</dbReference>
<organism evidence="3">
    <name type="scientific">Eucalyptus grandis</name>
    <name type="common">Flooded gum</name>
    <dbReference type="NCBI Taxonomy" id="71139"/>
    <lineage>
        <taxon>Eukaryota</taxon>
        <taxon>Viridiplantae</taxon>
        <taxon>Streptophyta</taxon>
        <taxon>Embryophyta</taxon>
        <taxon>Tracheophyta</taxon>
        <taxon>Spermatophyta</taxon>
        <taxon>Magnoliopsida</taxon>
        <taxon>eudicotyledons</taxon>
        <taxon>Gunneridae</taxon>
        <taxon>Pentapetalae</taxon>
        <taxon>rosids</taxon>
        <taxon>malvids</taxon>
        <taxon>Myrtales</taxon>
        <taxon>Myrtaceae</taxon>
        <taxon>Myrtoideae</taxon>
        <taxon>Eucalypteae</taxon>
        <taxon>Eucalyptus</taxon>
    </lineage>
</organism>
<dbReference type="GO" id="GO:0007165">
    <property type="term" value="P:signal transduction"/>
    <property type="evidence" value="ECO:0000318"/>
    <property type="project" value="GO_Central"/>
</dbReference>
<feature type="non-terminal residue" evidence="3">
    <location>
        <position position="149"/>
    </location>
</feature>
<dbReference type="Pfam" id="PF01582">
    <property type="entry name" value="TIR"/>
    <property type="match status" value="1"/>
</dbReference>
<name>A0A059AZI5_EUCGR</name>
<evidence type="ECO:0000259" key="2">
    <source>
        <dbReference type="PROSITE" id="PS50104"/>
    </source>
</evidence>
<dbReference type="Gramene" id="KCW59174">
    <property type="protein sequence ID" value="KCW59174"/>
    <property type="gene ID" value="EUGRSUZ_H01813"/>
</dbReference>
<feature type="domain" description="TIR" evidence="2">
    <location>
        <begin position="10"/>
        <end position="149"/>
    </location>
</feature>
<gene>
    <name evidence="3" type="ORF">EUGRSUZ_H01813</name>
</gene>
<accession>A0A059AZI5</accession>
<dbReference type="InParanoid" id="A0A059AZI5"/>
<dbReference type="GO" id="GO:0005634">
    <property type="term" value="C:nucleus"/>
    <property type="evidence" value="ECO:0000318"/>
    <property type="project" value="GO_Central"/>
</dbReference>
<protein>
    <recommendedName>
        <fullName evidence="2">TIR domain-containing protein</fullName>
    </recommendedName>
</protein>
<dbReference type="InterPro" id="IPR035897">
    <property type="entry name" value="Toll_tir_struct_dom_sf"/>
</dbReference>
<dbReference type="SUPFAM" id="SSF52200">
    <property type="entry name" value="Toll/Interleukin receptor TIR domain"/>
    <property type="match status" value="1"/>
</dbReference>
<dbReference type="AlphaFoldDB" id="A0A059AZI5"/>
<sequence length="149" mass="17429">MASSSSKLRKSYHVFLNFRGLDVRNYFLGHLYTALNQAGINTYKDDEELRKGEHISTELQKAIEESCITIVVFSKHYASSMWCLEEMSKIMECKEKTDLMVYPMFYKSYFQDMAKHENNVGKDLEKVKRWKKALLDAGNLSGWHFTDGY</sequence>
<dbReference type="STRING" id="71139.A0A059AZI5"/>
<dbReference type="InterPro" id="IPR000157">
    <property type="entry name" value="TIR_dom"/>
</dbReference>
<dbReference type="Gene3D" id="3.40.50.10140">
    <property type="entry name" value="Toll/interleukin-1 receptor homology (TIR) domain"/>
    <property type="match status" value="1"/>
</dbReference>
<dbReference type="OMA" id="SFDDHEP"/>